<dbReference type="InterPro" id="IPR051453">
    <property type="entry name" value="MBL_Glyoxalase_II"/>
</dbReference>
<name>A0AAP2W883_9EURY</name>
<accession>A0AAP2W883</accession>
<dbReference type="CDD" id="cd07743">
    <property type="entry name" value="metallo-hydrolase-like_MBL-fold"/>
    <property type="match status" value="1"/>
</dbReference>
<dbReference type="GO" id="GO:0016787">
    <property type="term" value="F:hydrolase activity"/>
    <property type="evidence" value="ECO:0007669"/>
    <property type="project" value="UniProtKB-KW"/>
</dbReference>
<keyword evidence="4" id="KW-0862">Zinc</keyword>
<dbReference type="InterPro" id="IPR036866">
    <property type="entry name" value="RibonucZ/Hydroxyglut_hydro"/>
</dbReference>
<dbReference type="AlphaFoldDB" id="A0AAP2W883"/>
<dbReference type="InterPro" id="IPR001279">
    <property type="entry name" value="Metallo-B-lactamas"/>
</dbReference>
<proteinExistence type="predicted"/>
<organism evidence="6 7">
    <name type="scientific">Methanooceanicella nereidis</name>
    <dbReference type="NCBI Taxonomy" id="2052831"/>
    <lineage>
        <taxon>Archaea</taxon>
        <taxon>Methanobacteriati</taxon>
        <taxon>Methanobacteriota</taxon>
        <taxon>Stenosarchaea group</taxon>
        <taxon>Methanomicrobia</taxon>
        <taxon>Methanocellales</taxon>
        <taxon>Methanocellaceae</taxon>
        <taxon>Methanooceanicella</taxon>
    </lineage>
</organism>
<keyword evidence="2" id="KW-0479">Metal-binding</keyword>
<evidence type="ECO:0000256" key="3">
    <source>
        <dbReference type="ARBA" id="ARBA00022801"/>
    </source>
</evidence>
<evidence type="ECO:0000259" key="5">
    <source>
        <dbReference type="SMART" id="SM00849"/>
    </source>
</evidence>
<comment type="caution">
    <text evidence="6">The sequence shown here is derived from an EMBL/GenBank/DDBJ whole genome shotgun (WGS) entry which is preliminary data.</text>
</comment>
<gene>
    <name evidence="6" type="ORF">CUJ83_13330</name>
</gene>
<evidence type="ECO:0000313" key="7">
    <source>
        <dbReference type="Proteomes" id="UP001320159"/>
    </source>
</evidence>
<protein>
    <submittedName>
        <fullName evidence="6">MBL fold metallo-hydrolase</fullName>
    </submittedName>
</protein>
<comment type="cofactor">
    <cofactor evidence="1">
        <name>Zn(2+)</name>
        <dbReference type="ChEBI" id="CHEBI:29105"/>
    </cofactor>
</comment>
<dbReference type="Pfam" id="PF00753">
    <property type="entry name" value="Lactamase_B"/>
    <property type="match status" value="1"/>
</dbReference>
<dbReference type="Gene3D" id="3.60.15.10">
    <property type="entry name" value="Ribonuclease Z/Hydroxyacylglutathione hydrolase-like"/>
    <property type="match status" value="1"/>
</dbReference>
<dbReference type="EMBL" id="PGCK01000012">
    <property type="protein sequence ID" value="MCD1295979.1"/>
    <property type="molecule type" value="Genomic_DNA"/>
</dbReference>
<dbReference type="SMART" id="SM00849">
    <property type="entry name" value="Lactamase_B"/>
    <property type="match status" value="1"/>
</dbReference>
<keyword evidence="7" id="KW-1185">Reference proteome</keyword>
<feature type="domain" description="Metallo-beta-lactamase" evidence="5">
    <location>
        <begin position="22"/>
        <end position="195"/>
    </location>
</feature>
<evidence type="ECO:0000256" key="4">
    <source>
        <dbReference type="ARBA" id="ARBA00022833"/>
    </source>
</evidence>
<reference evidence="6 7" key="1">
    <citation type="submission" date="2017-11" db="EMBL/GenBank/DDBJ databases">
        <title>Isolation and Characterization of Family Methanocellaceae Species from Potential Methane Hydrate Area Offshore Southwestern Taiwan.</title>
        <authorList>
            <person name="Zhang W.-L."/>
            <person name="Chen W.-C."/>
            <person name="Lai M.-C."/>
            <person name="Chen S.-C."/>
        </authorList>
    </citation>
    <scope>NUCLEOTIDE SEQUENCE [LARGE SCALE GENOMIC DNA]</scope>
    <source>
        <strain evidence="6 7">CWC-04</strain>
    </source>
</reference>
<dbReference type="RefSeq" id="WP_230742840.1">
    <property type="nucleotide sequence ID" value="NZ_PGCK01000012.1"/>
</dbReference>
<keyword evidence="3" id="KW-0378">Hydrolase</keyword>
<dbReference type="SUPFAM" id="SSF56281">
    <property type="entry name" value="Metallo-hydrolase/oxidoreductase"/>
    <property type="match status" value="1"/>
</dbReference>
<dbReference type="Proteomes" id="UP001320159">
    <property type="component" value="Unassembled WGS sequence"/>
</dbReference>
<dbReference type="PANTHER" id="PTHR46233:SF3">
    <property type="entry name" value="HYDROXYACYLGLUTATHIONE HYDROLASE GLOC"/>
    <property type="match status" value="1"/>
</dbReference>
<evidence type="ECO:0000313" key="6">
    <source>
        <dbReference type="EMBL" id="MCD1295979.1"/>
    </source>
</evidence>
<sequence>MAKSEITAPIKVTGNSYYIPSMSNTGLFKGYVIDPGSSGYEELKGVHVHSVLITHGHNDHFRHACEFREKGARVIASKDDALLVRNPEVNLRGLFSWAKPPMEMVTHFFQGNACEVDEYIEEWQDSSIWAVPLPGHTLGEYGFITEDGVFYSGDSLYSEQIWGKYKLPYSIDRNLCRESLQKIKTLDYDYVVPGHGVPMPRQEALMAADYHLEALDRVDDIILELTAEPISTEDLVTEFSNRLELYKSINNYWLTVVMLKGHLSDLIDKGKMKYQLENYCMYWYRV</sequence>
<evidence type="ECO:0000256" key="1">
    <source>
        <dbReference type="ARBA" id="ARBA00001947"/>
    </source>
</evidence>
<dbReference type="PANTHER" id="PTHR46233">
    <property type="entry name" value="HYDROXYACYLGLUTATHIONE HYDROLASE GLOC"/>
    <property type="match status" value="1"/>
</dbReference>
<dbReference type="GO" id="GO:0046872">
    <property type="term" value="F:metal ion binding"/>
    <property type="evidence" value="ECO:0007669"/>
    <property type="project" value="UniProtKB-KW"/>
</dbReference>
<evidence type="ECO:0000256" key="2">
    <source>
        <dbReference type="ARBA" id="ARBA00022723"/>
    </source>
</evidence>